<dbReference type="GO" id="GO:0016192">
    <property type="term" value="P:vesicle-mediated transport"/>
    <property type="evidence" value="ECO:0007669"/>
    <property type="project" value="InterPro"/>
</dbReference>
<name>A0A9W8EFL8_9FUNG</name>
<comment type="similarity">
    <text evidence="1">Belongs to the STXBP/unc-18/SEC1 family.</text>
</comment>
<keyword evidence="3" id="KW-1185">Reference proteome</keyword>
<reference evidence="2" key="1">
    <citation type="submission" date="2022-07" db="EMBL/GenBank/DDBJ databases">
        <title>Phylogenomic reconstructions and comparative analyses of Kickxellomycotina fungi.</title>
        <authorList>
            <person name="Reynolds N.K."/>
            <person name="Stajich J.E."/>
            <person name="Barry K."/>
            <person name="Grigoriev I.V."/>
            <person name="Crous P."/>
            <person name="Smith M.E."/>
        </authorList>
    </citation>
    <scope>NUCLEOTIDE SEQUENCE</scope>
    <source>
        <strain evidence="2">RSA 567</strain>
    </source>
</reference>
<comment type="caution">
    <text evidence="2">The sequence shown here is derived from an EMBL/GenBank/DDBJ whole genome shotgun (WGS) entry which is preliminary data.</text>
</comment>
<dbReference type="InterPro" id="IPR036045">
    <property type="entry name" value="Sec1-like_sf"/>
</dbReference>
<evidence type="ECO:0000313" key="3">
    <source>
        <dbReference type="Proteomes" id="UP001151582"/>
    </source>
</evidence>
<sequence length="776" mass="84709">MAWVMAAFERCSSANTFNAMALQTTVAEFWAQFIHDGPLADAVLYFDSAVLAALPWTQPTLVGQIHARQYIPLSPPIIRCLQASALLHSDTAQHNATRPPLRAPEPSHAVFLLASHIAHYRAELQVLLSHHCYSQCTIYTGVPERWQVALPAPSDTDKAAFYQEVNDASALSNCNASFDAIQQTLQSWHSSHDNAPMSQCSATPVMNVAIHHAPVGYSALTDHIFTLPSCSHAQAVPSASLVASEDPNAELVPLLARVLLATTSSPLARPRIFPMGAMASRVAGAMAQLIAETDTETTPGPSIVLVDRALDLVAPCLHKDNLLDHLYHGLLALDNSSDDRAVVVPPTTASKHASTADLLPEPAYSIAYALSSARTASQRPGDYTLVQLLSLSHREGMNVVRKKLNDAVTHASLKIKLPKALGKVTAPQLNKVLLGCQAHPNVWESHNTPLVIAQALVTILQSSAQGQWDEALGLEKVLLLTANEGSESSAELLARILDILPDVTDFPDQWLSEDICQSDTLASPNVTGKNDVRSYPLDTVMALVTVAYSLVGSDQSAASFSLPSADQELATHEFAFQARLESSFERWLCDKVDPTAHSDEHQFQLARFRAWLPRAFRLLRSLAETRKDLTFFGQLHQPQTATPYVPLIRQVVEALCQSWTQRPTDSPDPNDAHPLWSDRTQRMLADVQLYRKSSALSSYISGLSKFIKQRAVHPFDGPGPVYIFVIGGITFWELSLVEQVLKDHPTRPPVILGSTALISGPALVDQLFQLSHLEPM</sequence>
<protein>
    <submittedName>
        <fullName evidence="2">Sec1 domain-containing protein 2</fullName>
    </submittedName>
</protein>
<evidence type="ECO:0000256" key="1">
    <source>
        <dbReference type="ARBA" id="ARBA00009884"/>
    </source>
</evidence>
<dbReference type="InterPro" id="IPR027482">
    <property type="entry name" value="Sec1-like_dom2"/>
</dbReference>
<dbReference type="Proteomes" id="UP001151582">
    <property type="component" value="Unassembled WGS sequence"/>
</dbReference>
<dbReference type="Gene3D" id="3.40.50.1910">
    <property type="match status" value="1"/>
</dbReference>
<dbReference type="Pfam" id="PF00995">
    <property type="entry name" value="Sec1"/>
    <property type="match status" value="1"/>
</dbReference>
<gene>
    <name evidence="2" type="primary">SCFD2</name>
    <name evidence="2" type="ORF">H4R34_000774</name>
</gene>
<dbReference type="PANTHER" id="PTHR11679">
    <property type="entry name" value="VESICLE PROTEIN SORTING-ASSOCIATED"/>
    <property type="match status" value="1"/>
</dbReference>
<dbReference type="AlphaFoldDB" id="A0A9W8EFL8"/>
<dbReference type="EMBL" id="JANBQB010000025">
    <property type="protein sequence ID" value="KAJ1984262.1"/>
    <property type="molecule type" value="Genomic_DNA"/>
</dbReference>
<proteinExistence type="inferred from homology"/>
<organism evidence="2 3">
    <name type="scientific">Dimargaris verticillata</name>
    <dbReference type="NCBI Taxonomy" id="2761393"/>
    <lineage>
        <taxon>Eukaryota</taxon>
        <taxon>Fungi</taxon>
        <taxon>Fungi incertae sedis</taxon>
        <taxon>Zoopagomycota</taxon>
        <taxon>Kickxellomycotina</taxon>
        <taxon>Dimargaritomycetes</taxon>
        <taxon>Dimargaritales</taxon>
        <taxon>Dimargaritaceae</taxon>
        <taxon>Dimargaris</taxon>
    </lineage>
</organism>
<evidence type="ECO:0000313" key="2">
    <source>
        <dbReference type="EMBL" id="KAJ1984262.1"/>
    </source>
</evidence>
<dbReference type="InterPro" id="IPR001619">
    <property type="entry name" value="Sec1-like"/>
</dbReference>
<dbReference type="OrthoDB" id="2228at2759"/>
<dbReference type="SUPFAM" id="SSF56815">
    <property type="entry name" value="Sec1/munc18-like (SM) proteins"/>
    <property type="match status" value="1"/>
</dbReference>
<accession>A0A9W8EFL8</accession>